<dbReference type="RefSeq" id="XP_022304121.1">
    <property type="nucleotide sequence ID" value="XM_022448413.1"/>
</dbReference>
<gene>
    <name evidence="2 3" type="primary">LOC111111425</name>
</gene>
<protein>
    <submittedName>
        <fullName evidence="2 3">Uncharacterized serine-rich protein C215.13-like isoform X1</fullName>
    </submittedName>
</protein>
<reference evidence="2" key="2">
    <citation type="submission" date="2025-04" db="UniProtKB">
        <authorList>
            <consortium name="RefSeq"/>
        </authorList>
    </citation>
    <scope>IDENTIFICATION</scope>
    <source>
        <tissue evidence="2">Whole sample</tissue>
    </source>
</reference>
<dbReference type="RefSeq" id="XP_022304130.1">
    <property type="nucleotide sequence ID" value="XM_022448422.1"/>
</dbReference>
<dbReference type="Proteomes" id="UP000694844">
    <property type="component" value="Chromosome 1"/>
</dbReference>
<evidence type="ECO:0000313" key="1">
    <source>
        <dbReference type="Proteomes" id="UP000694844"/>
    </source>
</evidence>
<dbReference type="AlphaFoldDB" id="A0A8B8BMF2"/>
<evidence type="ECO:0000313" key="2">
    <source>
        <dbReference type="RefSeq" id="XP_022304121.1"/>
    </source>
</evidence>
<dbReference type="GeneID" id="111111425"/>
<keyword evidence="1" id="KW-1185">Reference proteome</keyword>
<name>A0A8B8BMF2_CRAVI</name>
<reference evidence="1" key="1">
    <citation type="submission" date="2024-06" db="UniProtKB">
        <authorList>
            <consortium name="RefSeq"/>
        </authorList>
    </citation>
    <scope>NUCLEOTIDE SEQUENCE [LARGE SCALE GENOMIC DNA]</scope>
    <source>
        <tissue evidence="3">Whole sample</tissue>
    </source>
</reference>
<accession>A0A8B8BMF2</accession>
<proteinExistence type="predicted"/>
<organism evidence="1 2">
    <name type="scientific">Crassostrea virginica</name>
    <name type="common">Eastern oyster</name>
    <dbReference type="NCBI Taxonomy" id="6565"/>
    <lineage>
        <taxon>Eukaryota</taxon>
        <taxon>Metazoa</taxon>
        <taxon>Spiralia</taxon>
        <taxon>Lophotrochozoa</taxon>
        <taxon>Mollusca</taxon>
        <taxon>Bivalvia</taxon>
        <taxon>Autobranchia</taxon>
        <taxon>Pteriomorphia</taxon>
        <taxon>Ostreida</taxon>
        <taxon>Ostreoidea</taxon>
        <taxon>Ostreidae</taxon>
        <taxon>Crassostrea</taxon>
    </lineage>
</organism>
<sequence length="220" mass="23690">MKRNVWFIGSVPCFLKLDGPGKQLTVERNFNDNNIEACAKRCFKSSSPGFVYKEPTCILLKSQPTGDLSERSIYTNKIIDWVSSTASIEYTIPPEEVCSIISSTAISSMSADLVTASASSTSQTTSSPVQPVSFTTRTTSSAVLSTSSMAETISIFSLDPSSLSHVTSDTSSSTTPSIQTVSETTFSSPITSILSSNSPCYCPCRLVRNVSFTPVELQKR</sequence>
<evidence type="ECO:0000313" key="3">
    <source>
        <dbReference type="RefSeq" id="XP_022304130.1"/>
    </source>
</evidence>
<dbReference type="KEGG" id="cvn:111111425"/>